<proteinExistence type="predicted"/>
<dbReference type="EMBL" id="CP061172">
    <property type="protein sequence ID" value="QNR65459.1"/>
    <property type="molecule type" value="Genomic_DNA"/>
</dbReference>
<reference evidence="2 3" key="1">
    <citation type="submission" date="2020-09" db="EMBL/GenBank/DDBJ databases">
        <title>Characterization of Paenibacillus peoriae strain ZF390 with broad-spectrum antimicrobial activity as a potential biocontrol agent.</title>
        <authorList>
            <person name="Li L."/>
            <person name="Zhao Y."/>
            <person name="Li B."/>
            <person name="Xie X."/>
        </authorList>
    </citation>
    <scope>NUCLEOTIDE SEQUENCE [LARGE SCALE GENOMIC DNA]</scope>
    <source>
        <strain evidence="2 3">ZF390</strain>
    </source>
</reference>
<gene>
    <name evidence="2" type="ORF">IAQ67_16340</name>
</gene>
<evidence type="ECO:0000256" key="1">
    <source>
        <dbReference type="SAM" id="MobiDB-lite"/>
    </source>
</evidence>
<evidence type="ECO:0008006" key="4">
    <source>
        <dbReference type="Google" id="ProtNLM"/>
    </source>
</evidence>
<dbReference type="AlphaFoldDB" id="A0A7H0Y301"/>
<dbReference type="RefSeq" id="WP_190297358.1">
    <property type="nucleotide sequence ID" value="NZ_CP061172.1"/>
</dbReference>
<dbReference type="Proteomes" id="UP000516384">
    <property type="component" value="Chromosome"/>
</dbReference>
<accession>A0A7H0Y301</accession>
<name>A0A7H0Y301_9BACL</name>
<protein>
    <recommendedName>
        <fullName evidence="4">Single-stranded DNA-binding protein</fullName>
    </recommendedName>
</protein>
<sequence>MANEKTLQEAENTVHIEGTITEVRIEEDTLPDKREVISGEIDIQVDENSVHTVHLFSFKYKKDKSINGIYKGIKTMMEEYKAGDKVRVSTGAIRLNEYAGQDGTWKSYPQVNANFVNRVKETEVFEPQAKFSFEMMVVSVKEEMKNDEETGRAIIKGYIPIYGGAVIPFETVVADPNAVSYVTNTYEKGNTVSLHGEIVNQKIATRREIEVGFGAPQEKIDYKTVREYLVKGGSAPYEEDDKNVFDTKLVAKAVKAREAEIEEKKEKKKAKEKQAQGNKSNDNGFGDPFSESKPIDISDDDLPF</sequence>
<organism evidence="2 3">
    <name type="scientific">Paenibacillus peoriae</name>
    <dbReference type="NCBI Taxonomy" id="59893"/>
    <lineage>
        <taxon>Bacteria</taxon>
        <taxon>Bacillati</taxon>
        <taxon>Bacillota</taxon>
        <taxon>Bacilli</taxon>
        <taxon>Bacillales</taxon>
        <taxon>Paenibacillaceae</taxon>
        <taxon>Paenibacillus</taxon>
    </lineage>
</organism>
<feature type="region of interest" description="Disordered" evidence="1">
    <location>
        <begin position="259"/>
        <end position="304"/>
    </location>
</feature>
<evidence type="ECO:0000313" key="2">
    <source>
        <dbReference type="EMBL" id="QNR65459.1"/>
    </source>
</evidence>
<evidence type="ECO:0000313" key="3">
    <source>
        <dbReference type="Proteomes" id="UP000516384"/>
    </source>
</evidence>